<dbReference type="InterPro" id="IPR029024">
    <property type="entry name" value="TerB-like"/>
</dbReference>
<reference evidence="1 2" key="1">
    <citation type="journal article" date="2016" name="PLoS ONE">
        <title>Complete Genome Sequence and Comparative Genomics of a Novel Myxobacterium Myxococcus hansupus.</title>
        <authorList>
            <person name="Sharma G."/>
            <person name="Narwani T."/>
            <person name="Subramanian S."/>
        </authorList>
    </citation>
    <scope>NUCLEOTIDE SEQUENCE [LARGE SCALE GENOMIC DNA]</scope>
    <source>
        <strain evidence="2">mixupus</strain>
    </source>
</reference>
<name>A0A0H4X5J4_9BACT</name>
<dbReference type="EMBL" id="CP012109">
    <property type="protein sequence ID" value="AKQ68880.1"/>
    <property type="molecule type" value="Genomic_DNA"/>
</dbReference>
<accession>A0A0H4X5J4</accession>
<dbReference type="Proteomes" id="UP000009026">
    <property type="component" value="Chromosome"/>
</dbReference>
<keyword evidence="2" id="KW-1185">Reference proteome</keyword>
<dbReference type="PATRIC" id="fig|1297742.4.peg.5888"/>
<dbReference type="AlphaFoldDB" id="A0A0H4X5J4"/>
<dbReference type="Gene3D" id="1.10.3680.10">
    <property type="entry name" value="TerB-like"/>
    <property type="match status" value="1"/>
</dbReference>
<sequence length="107" mass="11602">MGPEQFHVEVLKLLLQIATVDGSVARSEIEHIMDTARGMSVPLPELAALTRCLQNGEPLPPPNMGILRTNPTAVIKEAKALITSDGTVHAAEIELLRQIREMLGVIN</sequence>
<dbReference type="RefSeq" id="WP_002635229.1">
    <property type="nucleotide sequence ID" value="NZ_CP012109.1"/>
</dbReference>
<evidence type="ECO:0000313" key="2">
    <source>
        <dbReference type="Proteomes" id="UP000009026"/>
    </source>
</evidence>
<evidence type="ECO:0008006" key="3">
    <source>
        <dbReference type="Google" id="ProtNLM"/>
    </source>
</evidence>
<dbReference type="CDD" id="cd07177">
    <property type="entry name" value="terB_like"/>
    <property type="match status" value="1"/>
</dbReference>
<gene>
    <name evidence="1" type="ORF">A176_005792</name>
</gene>
<dbReference type="SUPFAM" id="SSF158682">
    <property type="entry name" value="TerB-like"/>
    <property type="match status" value="1"/>
</dbReference>
<proteinExistence type="predicted"/>
<protein>
    <recommendedName>
        <fullName evidence="3">Co-chaperone DjlA N-terminal domain-containing protein</fullName>
    </recommendedName>
</protein>
<dbReference type="OrthoDB" id="5515994at2"/>
<dbReference type="KEGG" id="mym:A176_005792"/>
<evidence type="ECO:0000313" key="1">
    <source>
        <dbReference type="EMBL" id="AKQ68880.1"/>
    </source>
</evidence>
<dbReference type="eggNOG" id="COG4103">
    <property type="taxonomic scope" value="Bacteria"/>
</dbReference>
<organism evidence="1 2">
    <name type="scientific">Pseudomyxococcus hansupus</name>
    <dbReference type="NCBI Taxonomy" id="1297742"/>
    <lineage>
        <taxon>Bacteria</taxon>
        <taxon>Pseudomonadati</taxon>
        <taxon>Myxococcota</taxon>
        <taxon>Myxococcia</taxon>
        <taxon>Myxococcales</taxon>
        <taxon>Cystobacterineae</taxon>
        <taxon>Myxococcaceae</taxon>
        <taxon>Pseudomyxococcus</taxon>
    </lineage>
</organism>